<sequence length="114" mass="13038">MIPSNSKTSQGKMLGSADPGVVAFIKSYNDIKSLTDKYKRKKHHRPFYIPFLELTLIFLMKFSSSLQGLPFWCYRRCLCIKESTKDGAIDINLITLCPLLFDRCIYFAQCSATV</sequence>
<keyword evidence="1" id="KW-0812">Transmembrane</keyword>
<accession>A0AAP0LQJ4</accession>
<dbReference type="AlphaFoldDB" id="A0AAP0LQJ4"/>
<evidence type="ECO:0000313" key="2">
    <source>
        <dbReference type="EMBL" id="KAK9182234.1"/>
    </source>
</evidence>
<organism evidence="2 3">
    <name type="scientific">Citrus x changshan-huyou</name>
    <dbReference type="NCBI Taxonomy" id="2935761"/>
    <lineage>
        <taxon>Eukaryota</taxon>
        <taxon>Viridiplantae</taxon>
        <taxon>Streptophyta</taxon>
        <taxon>Embryophyta</taxon>
        <taxon>Tracheophyta</taxon>
        <taxon>Spermatophyta</taxon>
        <taxon>Magnoliopsida</taxon>
        <taxon>eudicotyledons</taxon>
        <taxon>Gunneridae</taxon>
        <taxon>Pentapetalae</taxon>
        <taxon>rosids</taxon>
        <taxon>malvids</taxon>
        <taxon>Sapindales</taxon>
        <taxon>Rutaceae</taxon>
        <taxon>Aurantioideae</taxon>
        <taxon>Citrus</taxon>
    </lineage>
</organism>
<comment type="caution">
    <text evidence="2">The sequence shown here is derived from an EMBL/GenBank/DDBJ whole genome shotgun (WGS) entry which is preliminary data.</text>
</comment>
<evidence type="ECO:0000313" key="3">
    <source>
        <dbReference type="Proteomes" id="UP001428341"/>
    </source>
</evidence>
<evidence type="ECO:0000256" key="1">
    <source>
        <dbReference type="SAM" id="Phobius"/>
    </source>
</evidence>
<keyword evidence="1" id="KW-1133">Transmembrane helix</keyword>
<reference evidence="2 3" key="1">
    <citation type="submission" date="2024-05" db="EMBL/GenBank/DDBJ databases">
        <title>Haplotype-resolved chromosome-level genome assembly of Huyou (Citrus changshanensis).</title>
        <authorList>
            <person name="Miao C."/>
            <person name="Chen W."/>
            <person name="Wu Y."/>
            <person name="Wang L."/>
            <person name="Zhao S."/>
            <person name="Grierson D."/>
            <person name="Xu C."/>
            <person name="Chen K."/>
        </authorList>
    </citation>
    <scope>NUCLEOTIDE SEQUENCE [LARGE SCALE GENOMIC DNA]</scope>
    <source>
        <strain evidence="2">01-14</strain>
        <tissue evidence="2">Leaf</tissue>
    </source>
</reference>
<proteinExistence type="predicted"/>
<gene>
    <name evidence="2" type="ORF">WN944_025377</name>
</gene>
<keyword evidence="3" id="KW-1185">Reference proteome</keyword>
<dbReference type="EMBL" id="JBCGBO010000024">
    <property type="protein sequence ID" value="KAK9182234.1"/>
    <property type="molecule type" value="Genomic_DNA"/>
</dbReference>
<dbReference type="Proteomes" id="UP001428341">
    <property type="component" value="Unassembled WGS sequence"/>
</dbReference>
<name>A0AAP0LQJ4_9ROSI</name>
<keyword evidence="1" id="KW-0472">Membrane</keyword>
<protein>
    <submittedName>
        <fullName evidence="2">Uncharacterized protein</fullName>
    </submittedName>
</protein>
<feature type="transmembrane region" description="Helical" evidence="1">
    <location>
        <begin position="47"/>
        <end position="72"/>
    </location>
</feature>